<comment type="caution">
    <text evidence="11">The sequence shown here is derived from an EMBL/GenBank/DDBJ whole genome shotgun (WGS) entry which is preliminary data.</text>
</comment>
<feature type="region of interest" description="Disordered" evidence="8">
    <location>
        <begin position="601"/>
        <end position="644"/>
    </location>
</feature>
<evidence type="ECO:0000313" key="11">
    <source>
        <dbReference type="EMBL" id="TRY63820.1"/>
    </source>
</evidence>
<evidence type="ECO:0000256" key="4">
    <source>
        <dbReference type="ARBA" id="ARBA00022679"/>
    </source>
</evidence>
<evidence type="ECO:0000259" key="10">
    <source>
        <dbReference type="Pfam" id="PF00155"/>
    </source>
</evidence>
<dbReference type="GO" id="GO:0030170">
    <property type="term" value="F:pyridoxal phosphate binding"/>
    <property type="evidence" value="ECO:0007669"/>
    <property type="project" value="InterPro"/>
</dbReference>
<accession>A0A553NEF4</accession>
<feature type="compositionally biased region" description="Polar residues" evidence="8">
    <location>
        <begin position="47"/>
        <end position="58"/>
    </location>
</feature>
<feature type="domain" description="Aminotransferase class I/classII large" evidence="10">
    <location>
        <begin position="768"/>
        <end position="1121"/>
    </location>
</feature>
<evidence type="ECO:0000256" key="7">
    <source>
        <dbReference type="ARBA" id="ARBA00048528"/>
    </source>
</evidence>
<dbReference type="SUPFAM" id="SSF53383">
    <property type="entry name" value="PLP-dependent transferases"/>
    <property type="match status" value="2"/>
</dbReference>
<feature type="transmembrane region" description="Helical" evidence="9">
    <location>
        <begin position="83"/>
        <end position="102"/>
    </location>
</feature>
<dbReference type="EC" id="2.3.1.50" evidence="3"/>
<evidence type="ECO:0000256" key="3">
    <source>
        <dbReference type="ARBA" id="ARBA00013220"/>
    </source>
</evidence>
<evidence type="ECO:0000256" key="9">
    <source>
        <dbReference type="SAM" id="Phobius"/>
    </source>
</evidence>
<dbReference type="Gene3D" id="3.40.640.10">
    <property type="entry name" value="Type I PLP-dependent aspartate aminotransferase-like (Major domain)"/>
    <property type="match status" value="2"/>
</dbReference>
<evidence type="ECO:0000256" key="5">
    <source>
        <dbReference type="ARBA" id="ARBA00022898"/>
    </source>
</evidence>
<dbReference type="PANTHER" id="PTHR13693">
    <property type="entry name" value="CLASS II AMINOTRANSFERASE/8-AMINO-7-OXONONANOATE SYNTHASE"/>
    <property type="match status" value="1"/>
</dbReference>
<dbReference type="CDD" id="cd06454">
    <property type="entry name" value="KBL_like"/>
    <property type="match status" value="2"/>
</dbReference>
<keyword evidence="9" id="KW-1133">Transmembrane helix</keyword>
<dbReference type="InterPro" id="IPR015424">
    <property type="entry name" value="PyrdxlP-dep_Trfase"/>
</dbReference>
<keyword evidence="12" id="KW-1185">Reference proteome</keyword>
<dbReference type="GO" id="GO:0017059">
    <property type="term" value="C:serine palmitoyltransferase complex"/>
    <property type="evidence" value="ECO:0007669"/>
    <property type="project" value="TreeGrafter"/>
</dbReference>
<dbReference type="InterPro" id="IPR015421">
    <property type="entry name" value="PyrdxlP-dep_Trfase_major"/>
</dbReference>
<dbReference type="InterPro" id="IPR004839">
    <property type="entry name" value="Aminotransferase_I/II_large"/>
</dbReference>
<dbReference type="GO" id="GO:0046513">
    <property type="term" value="P:ceramide biosynthetic process"/>
    <property type="evidence" value="ECO:0007669"/>
    <property type="project" value="TreeGrafter"/>
</dbReference>
<protein>
    <recommendedName>
        <fullName evidence="3">serine C-palmitoyltransferase</fullName>
        <ecNumber evidence="3">2.3.1.50</ecNumber>
    </recommendedName>
</protein>
<comment type="similarity">
    <text evidence="2">Belongs to the class-II pyridoxal-phosphate-dependent aminotransferase family.</text>
</comment>
<dbReference type="InterPro" id="IPR015422">
    <property type="entry name" value="PyrdxlP-dep_Trfase_small"/>
</dbReference>
<feature type="domain" description="Aminotransferase class I/classII large" evidence="10">
    <location>
        <begin position="184"/>
        <end position="542"/>
    </location>
</feature>
<comment type="cofactor">
    <cofactor evidence="1">
        <name>pyridoxal 5'-phosphate</name>
        <dbReference type="ChEBI" id="CHEBI:597326"/>
    </cofactor>
</comment>
<feature type="compositionally biased region" description="Basic residues" evidence="8">
    <location>
        <begin position="64"/>
        <end position="73"/>
    </location>
</feature>
<dbReference type="Pfam" id="PF00155">
    <property type="entry name" value="Aminotran_1_2"/>
    <property type="match status" value="2"/>
</dbReference>
<feature type="compositionally biased region" description="Low complexity" evidence="8">
    <location>
        <begin position="601"/>
        <end position="620"/>
    </location>
</feature>
<keyword evidence="5" id="KW-0663">Pyridoxal phosphate</keyword>
<evidence type="ECO:0000256" key="1">
    <source>
        <dbReference type="ARBA" id="ARBA00001933"/>
    </source>
</evidence>
<name>A0A553NEF4_TIGCA</name>
<organism evidence="11 12">
    <name type="scientific">Tigriopus californicus</name>
    <name type="common">Marine copepod</name>
    <dbReference type="NCBI Taxonomy" id="6832"/>
    <lineage>
        <taxon>Eukaryota</taxon>
        <taxon>Metazoa</taxon>
        <taxon>Ecdysozoa</taxon>
        <taxon>Arthropoda</taxon>
        <taxon>Crustacea</taxon>
        <taxon>Multicrustacea</taxon>
        <taxon>Hexanauplia</taxon>
        <taxon>Copepoda</taxon>
        <taxon>Harpacticoida</taxon>
        <taxon>Harpacticidae</taxon>
        <taxon>Tigriopus</taxon>
    </lineage>
</organism>
<dbReference type="STRING" id="6832.A0A553NEF4"/>
<sequence length="1141" mass="126643">MNSSKRLASISDVRSDVYANPFMAFGHMTEVVQETIENRIILRSAHAKSSPSQTSLSPAPSPKRVVRSPNRSKRHEHFERTPWYLRVGGFVSYFVLFCLGLIREAIWGHGPIGKDHTIKETNRKGYVPLYASFESFYLRNIFRRQADCFNRPIVSVPGGKTMVTNRVTQDHGWTFKMADTERKEVINLASYNYLGYAENSGPCTEAAIEAIHKRGLGSTSPRSELGTSVQHRKLEQTVAKFLGAEDSICLGMGFATNSLNLPCLAGKGTLVVSDERNHASLILGLRLSGATVKVFKHNNMESLERLIRRGIIEGQPRTCRPYKRVIIAVEGIYSMEGSIVRLPEVVAIKRKYGAYIYLDEAHSVGAMGPNGRGVLDYFGINPKDIDVLMGTFTKSFGSAGGYIAGSKSLINHLRVNSQCSHYPISMSAPVMSQIIASMNDIMDKEKGDGMRRINQLARNSRYFRQKLQQMGCIVYGHDDSPVVPVMLFMQAKITALVHGLYDRNIATIGVGYPATEIAAERTRFCVSASHTQEMLDECLQALEEVAGEIHIKYSRKKRYNNADIEHTSQQLLALGTEAKGNARDMILTQIWTNGEQFLQSPLPASKSPALSKSRGSSSSAPKEREAGGTGGAIKPHPPSNGASSADKMIMKKMRRIHQEEFPEPSLFLAVAGYVSYCFLIVVGYIREFIWGIGPVEHVTRTQRERDRNQYTPLYASFESFYTRNVYRRLKDTFGIPICSVPGAEVELMNRSSPDHFWTMKLEPTSRKRCVNMASYNYLGFAENSGPCTEAAIREIRQGGLNGASPAADFGGRTQIHGQLERELAKFLNVEAAMTFGMGFATNSLNLPALLGKGCLVLSDEKNHASLILGLRLSRATVKVFKHNNVDNLEKILRKSIICGHPRTRRPFKKILIVVEGVYSMEGSIVKLPEIVALKQKYGAYLYLDEAHSIGALGAHGRGVVDYYNLNHRDIDILMGTFSKSFGGNGGYIAGSQKLVKHLRARSANSKYCMPLSPPVAAQVLTAMRQIVNPEVGQRRMANLRENTLYFRTELKKSGFTVYGHQDSPVVPLMIFLPAKLRAVVNGLLAEGVATVGVGFPATPITEERVRFCISSGHTREMLDQTLLAMRKLGKELRLTHKIRTT</sequence>
<evidence type="ECO:0000256" key="8">
    <source>
        <dbReference type="SAM" id="MobiDB-lite"/>
    </source>
</evidence>
<keyword evidence="4" id="KW-0808">Transferase</keyword>
<feature type="region of interest" description="Disordered" evidence="8">
    <location>
        <begin position="45"/>
        <end position="73"/>
    </location>
</feature>
<dbReference type="PANTHER" id="PTHR13693:SF3">
    <property type="entry name" value="LD36009P"/>
    <property type="match status" value="1"/>
</dbReference>
<proteinExistence type="inferred from homology"/>
<dbReference type="Proteomes" id="UP000318571">
    <property type="component" value="Chromosome 10"/>
</dbReference>
<dbReference type="InterPro" id="IPR001917">
    <property type="entry name" value="Aminotrans_II_pyridoxalP_BS"/>
</dbReference>
<dbReference type="GO" id="GO:0046512">
    <property type="term" value="P:sphingosine biosynthetic process"/>
    <property type="evidence" value="ECO:0007669"/>
    <property type="project" value="TreeGrafter"/>
</dbReference>
<gene>
    <name evidence="11" type="ORF">TCAL_15224</name>
</gene>
<dbReference type="InterPro" id="IPR050087">
    <property type="entry name" value="AON_synthase_class-II"/>
</dbReference>
<dbReference type="GO" id="GO:0016020">
    <property type="term" value="C:membrane"/>
    <property type="evidence" value="ECO:0007669"/>
    <property type="project" value="GOC"/>
</dbReference>
<dbReference type="GO" id="GO:0004758">
    <property type="term" value="F:serine C-palmitoyltransferase activity"/>
    <property type="evidence" value="ECO:0007669"/>
    <property type="project" value="UniProtKB-EC"/>
</dbReference>
<evidence type="ECO:0000256" key="2">
    <source>
        <dbReference type="ARBA" id="ARBA00008392"/>
    </source>
</evidence>
<keyword evidence="9" id="KW-0472">Membrane</keyword>
<reference evidence="11 12" key="1">
    <citation type="journal article" date="2018" name="Nat. Ecol. Evol.">
        <title>Genomic signatures of mitonuclear coevolution across populations of Tigriopus californicus.</title>
        <authorList>
            <person name="Barreto F.S."/>
            <person name="Watson E.T."/>
            <person name="Lima T.G."/>
            <person name="Willett C.S."/>
            <person name="Edmands S."/>
            <person name="Li W."/>
            <person name="Burton R.S."/>
        </authorList>
    </citation>
    <scope>NUCLEOTIDE SEQUENCE [LARGE SCALE GENOMIC DNA]</scope>
    <source>
        <strain evidence="11 12">San Diego</strain>
    </source>
</reference>
<keyword evidence="6" id="KW-0012">Acyltransferase</keyword>
<dbReference type="OMA" id="ENSGPCT"/>
<comment type="catalytic activity">
    <reaction evidence="7">
        <text>L-serine + hexadecanoyl-CoA + H(+) = 3-oxosphinganine + CO2 + CoA</text>
        <dbReference type="Rhea" id="RHEA:14761"/>
        <dbReference type="ChEBI" id="CHEBI:15378"/>
        <dbReference type="ChEBI" id="CHEBI:16526"/>
        <dbReference type="ChEBI" id="CHEBI:33384"/>
        <dbReference type="ChEBI" id="CHEBI:57287"/>
        <dbReference type="ChEBI" id="CHEBI:57379"/>
        <dbReference type="ChEBI" id="CHEBI:58299"/>
        <dbReference type="EC" id="2.3.1.50"/>
    </reaction>
</comment>
<dbReference type="EMBL" id="VCGU01000458">
    <property type="protein sequence ID" value="TRY63820.1"/>
    <property type="molecule type" value="Genomic_DNA"/>
</dbReference>
<evidence type="ECO:0000256" key="6">
    <source>
        <dbReference type="ARBA" id="ARBA00023315"/>
    </source>
</evidence>
<evidence type="ECO:0000313" key="12">
    <source>
        <dbReference type="Proteomes" id="UP000318571"/>
    </source>
</evidence>
<dbReference type="AlphaFoldDB" id="A0A553NEF4"/>
<keyword evidence="9" id="KW-0812">Transmembrane</keyword>
<dbReference type="Gene3D" id="3.90.1150.10">
    <property type="entry name" value="Aspartate Aminotransferase, domain 1"/>
    <property type="match status" value="2"/>
</dbReference>
<dbReference type="PROSITE" id="PS00599">
    <property type="entry name" value="AA_TRANSFER_CLASS_2"/>
    <property type="match status" value="1"/>
</dbReference>